<name>A0AAV2QDF1_MEGNR</name>
<evidence type="ECO:0000313" key="9">
    <source>
        <dbReference type="Proteomes" id="UP001497623"/>
    </source>
</evidence>
<dbReference type="Gene3D" id="6.20.250.40">
    <property type="match status" value="1"/>
</dbReference>
<evidence type="ECO:0000256" key="2">
    <source>
        <dbReference type="ARBA" id="ARBA00022771"/>
    </source>
</evidence>
<feature type="non-terminal residue" evidence="8">
    <location>
        <position position="1"/>
    </location>
</feature>
<gene>
    <name evidence="8" type="ORF">MNOR_LOCUS9919</name>
</gene>
<evidence type="ECO:0000256" key="5">
    <source>
        <dbReference type="SAM" id="Coils"/>
    </source>
</evidence>
<dbReference type="InterPro" id="IPR041641">
    <property type="entry name" value="CALCOCO1/2_Zn_UBZ1"/>
</dbReference>
<keyword evidence="4 5" id="KW-0175">Coiled coil</keyword>
<accession>A0AAV2QDF1</accession>
<dbReference type="Proteomes" id="UP001497623">
    <property type="component" value="Unassembled WGS sequence"/>
</dbReference>
<feature type="compositionally biased region" description="Basic and acidic residues" evidence="6">
    <location>
        <begin position="220"/>
        <end position="229"/>
    </location>
</feature>
<evidence type="ECO:0000313" key="8">
    <source>
        <dbReference type="EMBL" id="CAL4075768.1"/>
    </source>
</evidence>
<protein>
    <recommendedName>
        <fullName evidence="7">UBZ1-type domain-containing protein</fullName>
    </recommendedName>
</protein>
<evidence type="ECO:0000256" key="4">
    <source>
        <dbReference type="ARBA" id="ARBA00023054"/>
    </source>
</evidence>
<feature type="compositionally biased region" description="Polar residues" evidence="6">
    <location>
        <begin position="427"/>
        <end position="444"/>
    </location>
</feature>
<organism evidence="8 9">
    <name type="scientific">Meganyctiphanes norvegica</name>
    <name type="common">Northern krill</name>
    <name type="synonym">Thysanopoda norvegica</name>
    <dbReference type="NCBI Taxonomy" id="48144"/>
    <lineage>
        <taxon>Eukaryota</taxon>
        <taxon>Metazoa</taxon>
        <taxon>Ecdysozoa</taxon>
        <taxon>Arthropoda</taxon>
        <taxon>Crustacea</taxon>
        <taxon>Multicrustacea</taxon>
        <taxon>Malacostraca</taxon>
        <taxon>Eumalacostraca</taxon>
        <taxon>Eucarida</taxon>
        <taxon>Euphausiacea</taxon>
        <taxon>Euphausiidae</taxon>
        <taxon>Meganyctiphanes</taxon>
    </lineage>
</organism>
<dbReference type="AlphaFoldDB" id="A0AAV2QDF1"/>
<comment type="caution">
    <text evidence="8">The sequence shown here is derived from an EMBL/GenBank/DDBJ whole genome shotgun (WGS) entry which is preliminary data.</text>
</comment>
<feature type="domain" description="UBZ1-type" evidence="7">
    <location>
        <begin position="625"/>
        <end position="649"/>
    </location>
</feature>
<keyword evidence="3" id="KW-0862">Zinc</keyword>
<keyword evidence="1" id="KW-0479">Metal-binding</keyword>
<evidence type="ECO:0000256" key="1">
    <source>
        <dbReference type="ARBA" id="ARBA00022723"/>
    </source>
</evidence>
<feature type="region of interest" description="Disordered" evidence="6">
    <location>
        <begin position="218"/>
        <end position="240"/>
    </location>
</feature>
<evidence type="ECO:0000256" key="3">
    <source>
        <dbReference type="ARBA" id="ARBA00022833"/>
    </source>
</evidence>
<evidence type="ECO:0000259" key="7">
    <source>
        <dbReference type="Pfam" id="PF18112"/>
    </source>
</evidence>
<dbReference type="Pfam" id="PF18112">
    <property type="entry name" value="Zn-C2H2_12"/>
    <property type="match status" value="1"/>
</dbReference>
<feature type="region of interest" description="Disordered" evidence="6">
    <location>
        <begin position="358"/>
        <end position="387"/>
    </location>
</feature>
<sequence>VTEEKDKYMKELSSLNEKMQKLQETLSELQTQLSQSNEESKKLSEELLKTKNEHQQSVAQLEFWTSTAATDKNEKDSIAIKYSTLNEELFLRNKEVEDLRKDKGELEERLTCLVLDLTTVREEASQNQEKLSAVEDKLGISVERQNVVDQDNCCLKDKIKELNAQIELLKAHQENSESGREAAERIAGDLSARLQTAKAEHQTLALLNLKLAKKIKRMRNNSDNRKDSIMEDSVSTQHSSWLQVNNAADEEEDGEEDEEKFITEEAECPASAHHIQGMSQSCYSGFTSGTGCSSCSQSTKELTESVNRKMEDIVRGLSQQIESLKVQLLVAKATGSQPDIAATAQTNQAEALTELQVASDTAETHNDQTPSQQKEQGSPPQSNISNQISDGAVSEVATGGAEQQQVLYSKTFLPAQQTAPVFLPDMTDSNNSLQVEAHSSSGCTLPSAPSPTPSMRSANNGSVSRSASVASAVATPDASTVAAPDASVVDAEAAADANLPSAPPYIQQGLATDSVPPQNLDISGLDLDGLHQPLLPETTHTARQAAVMSQFVMQSQGVAGATAVVHDSDDEDFHSTSGLEEAQLQPEAQDYVHGHLIQCPMCSLSFQPGAMRLLEEHINSHLEHVCPICSQAFQRNNQAKFEEHVHGHFEESEDAQHHDTTGPWSVLTRAHLLEID</sequence>
<feature type="coiled-coil region" evidence="5">
    <location>
        <begin position="96"/>
        <end position="200"/>
    </location>
</feature>
<feature type="region of interest" description="Disordered" evidence="6">
    <location>
        <begin position="423"/>
        <end position="463"/>
    </location>
</feature>
<dbReference type="EMBL" id="CAXKWB010004898">
    <property type="protein sequence ID" value="CAL4075768.1"/>
    <property type="molecule type" value="Genomic_DNA"/>
</dbReference>
<keyword evidence="2" id="KW-0863">Zinc-finger</keyword>
<proteinExistence type="predicted"/>
<dbReference type="GO" id="GO:0008270">
    <property type="term" value="F:zinc ion binding"/>
    <property type="evidence" value="ECO:0007669"/>
    <property type="project" value="UniProtKB-KW"/>
</dbReference>
<keyword evidence="9" id="KW-1185">Reference proteome</keyword>
<reference evidence="8 9" key="1">
    <citation type="submission" date="2024-05" db="EMBL/GenBank/DDBJ databases">
        <authorList>
            <person name="Wallberg A."/>
        </authorList>
    </citation>
    <scope>NUCLEOTIDE SEQUENCE [LARGE SCALE GENOMIC DNA]</scope>
</reference>
<evidence type="ECO:0000256" key="6">
    <source>
        <dbReference type="SAM" id="MobiDB-lite"/>
    </source>
</evidence>
<feature type="coiled-coil region" evidence="5">
    <location>
        <begin position="5"/>
        <end position="53"/>
    </location>
</feature>